<dbReference type="Ensembl" id="ENSHCOT00000004227.1">
    <property type="protein sequence ID" value="ENSHCOP00000021210.1"/>
    <property type="gene ID" value="ENSHCOG00000007897.1"/>
</dbReference>
<proteinExistence type="inferred from homology"/>
<keyword evidence="6" id="KW-1185">Reference proteome</keyword>
<accession>A0A3Q3DUZ5</accession>
<dbReference type="GO" id="GO:0004725">
    <property type="term" value="F:protein tyrosine phosphatase activity"/>
    <property type="evidence" value="ECO:0007669"/>
    <property type="project" value="TreeGrafter"/>
</dbReference>
<dbReference type="CDD" id="cd14562">
    <property type="entry name" value="PTP_tensin-2"/>
    <property type="match status" value="1"/>
</dbReference>
<dbReference type="PROSITE" id="PS51181">
    <property type="entry name" value="PPASE_TENSIN"/>
    <property type="match status" value="1"/>
</dbReference>
<dbReference type="Gene3D" id="2.60.40.1110">
    <property type="match status" value="1"/>
</dbReference>
<name>A0A3Q3DUZ5_HIPCM</name>
<dbReference type="Gene3D" id="3.90.190.10">
    <property type="entry name" value="Protein tyrosine phosphatase superfamily"/>
    <property type="match status" value="1"/>
</dbReference>
<dbReference type="Pfam" id="PF22785">
    <property type="entry name" value="Tc-R-P"/>
    <property type="match status" value="1"/>
</dbReference>
<feature type="domain" description="C2 tensin-type" evidence="4">
    <location>
        <begin position="179"/>
        <end position="311"/>
    </location>
</feature>
<dbReference type="InterPro" id="IPR014020">
    <property type="entry name" value="Tensin_C2-dom"/>
</dbReference>
<reference evidence="5" key="1">
    <citation type="submission" date="2025-08" db="UniProtKB">
        <authorList>
            <consortium name="Ensembl"/>
        </authorList>
    </citation>
    <scope>IDENTIFICATION</scope>
</reference>
<keyword evidence="2" id="KW-0472">Membrane</keyword>
<dbReference type="GO" id="GO:0005925">
    <property type="term" value="C:focal adhesion"/>
    <property type="evidence" value="ECO:0007669"/>
    <property type="project" value="TreeGrafter"/>
</dbReference>
<sequence>MERVMERHYDFDLTYITERIISVFFPPKLEEQRYRLNLKEVAAMLKSKHQDKFLLLNLSERRHDMSRLNQKVHDFGWPDLHAPPLDKICAICKVMETWLTSDPQHVVVLHCKGNKGKTGVIIAAYMHYSKISAGADQALSTLAMRKFCEDKVSTSLQPSQNRYIYYFGGLLSGAIKMNSSPLFLHQVLIPSLPNFQGEGGYYPFLKIYQSMQLLSRRFILQACFDNHVCMVLYFYGAYFLCVGLILCCPLQVKCYHRRAQSADRDNVFRLQFHTCTIHGSQLWFGKGELDEACTDERFPLDATVEFVFSTGPEKIKGREYHKNDPAVTVDYNTADPVVRWDSYENFNQRYQDSLEGKRSAYFNALFKGQVLPNAEWPL</sequence>
<dbReference type="Pfam" id="PF10409">
    <property type="entry name" value="PTEN_C2"/>
    <property type="match status" value="1"/>
</dbReference>
<feature type="transmembrane region" description="Helical" evidence="2">
    <location>
        <begin position="232"/>
        <end position="252"/>
    </location>
</feature>
<comment type="similarity">
    <text evidence="1">Belongs to the PTEN phosphatase protein family.</text>
</comment>
<dbReference type="Proteomes" id="UP000264820">
    <property type="component" value="Unplaced"/>
</dbReference>
<dbReference type="FunFam" id="3.90.190.10:FF:000010">
    <property type="entry name" value="tensin-1 isoform X2"/>
    <property type="match status" value="1"/>
</dbReference>
<keyword evidence="2" id="KW-1133">Transmembrane helix</keyword>
<dbReference type="InterPro" id="IPR051484">
    <property type="entry name" value="Tensin_PTEN_phosphatase"/>
</dbReference>
<evidence type="ECO:0000256" key="1">
    <source>
        <dbReference type="ARBA" id="ARBA00007881"/>
    </source>
</evidence>
<dbReference type="SMART" id="SM01326">
    <property type="entry name" value="PTEN_C2"/>
    <property type="match status" value="1"/>
</dbReference>
<dbReference type="InterPro" id="IPR035892">
    <property type="entry name" value="C2_domain_sf"/>
</dbReference>
<dbReference type="PROSITE" id="PS51182">
    <property type="entry name" value="C2_TENSIN"/>
    <property type="match status" value="1"/>
</dbReference>
<dbReference type="SUPFAM" id="SSF49562">
    <property type="entry name" value="C2 domain (Calcium/lipid-binding domain, CaLB)"/>
    <property type="match status" value="1"/>
</dbReference>
<dbReference type="PANTHER" id="PTHR45734:SF1">
    <property type="entry name" value="TENSIN-2"/>
    <property type="match status" value="1"/>
</dbReference>
<protein>
    <submittedName>
        <fullName evidence="5">Tensin-2-like</fullName>
    </submittedName>
</protein>
<dbReference type="InterPro" id="IPR003595">
    <property type="entry name" value="Tyr_Pase_cat"/>
</dbReference>
<evidence type="ECO:0000259" key="4">
    <source>
        <dbReference type="PROSITE" id="PS51182"/>
    </source>
</evidence>
<evidence type="ECO:0000256" key="2">
    <source>
        <dbReference type="SAM" id="Phobius"/>
    </source>
</evidence>
<feature type="domain" description="Phosphatase tensin-type" evidence="3">
    <location>
        <begin position="2"/>
        <end position="174"/>
    </location>
</feature>
<reference evidence="5" key="2">
    <citation type="submission" date="2025-09" db="UniProtKB">
        <authorList>
            <consortium name="Ensembl"/>
        </authorList>
    </citation>
    <scope>IDENTIFICATION</scope>
</reference>
<evidence type="ECO:0000313" key="6">
    <source>
        <dbReference type="Proteomes" id="UP000264820"/>
    </source>
</evidence>
<dbReference type="SUPFAM" id="SSF52799">
    <property type="entry name" value="(Phosphotyrosine protein) phosphatases II"/>
    <property type="match status" value="1"/>
</dbReference>
<dbReference type="InterPro" id="IPR029021">
    <property type="entry name" value="Prot-tyrosine_phosphatase-like"/>
</dbReference>
<organism evidence="5 6">
    <name type="scientific">Hippocampus comes</name>
    <name type="common">Tiger tail seahorse</name>
    <dbReference type="NCBI Taxonomy" id="109280"/>
    <lineage>
        <taxon>Eukaryota</taxon>
        <taxon>Metazoa</taxon>
        <taxon>Chordata</taxon>
        <taxon>Craniata</taxon>
        <taxon>Vertebrata</taxon>
        <taxon>Euteleostomi</taxon>
        <taxon>Actinopterygii</taxon>
        <taxon>Neopterygii</taxon>
        <taxon>Teleostei</taxon>
        <taxon>Neoteleostei</taxon>
        <taxon>Acanthomorphata</taxon>
        <taxon>Syngnathiaria</taxon>
        <taxon>Syngnathiformes</taxon>
        <taxon>Syngnathoidei</taxon>
        <taxon>Syngnathidae</taxon>
        <taxon>Hippocampus</taxon>
    </lineage>
</organism>
<dbReference type="PANTHER" id="PTHR45734">
    <property type="entry name" value="TENSIN"/>
    <property type="match status" value="1"/>
</dbReference>
<dbReference type="SMART" id="SM00404">
    <property type="entry name" value="PTPc_motif"/>
    <property type="match status" value="1"/>
</dbReference>
<keyword evidence="2" id="KW-0812">Transmembrane</keyword>
<evidence type="ECO:0000313" key="5">
    <source>
        <dbReference type="Ensembl" id="ENSHCOP00000021210.1"/>
    </source>
</evidence>
<evidence type="ECO:0000259" key="3">
    <source>
        <dbReference type="PROSITE" id="PS51181"/>
    </source>
</evidence>
<dbReference type="AlphaFoldDB" id="A0A3Q3DUZ5"/>
<dbReference type="InterPro" id="IPR029023">
    <property type="entry name" value="Tensin_phosphatase"/>
</dbReference>
<dbReference type="GeneTree" id="ENSGT00940000163886"/>